<dbReference type="EMBL" id="CAJHNH020002680">
    <property type="protein sequence ID" value="CAG5127444.1"/>
    <property type="molecule type" value="Genomic_DNA"/>
</dbReference>
<evidence type="ECO:0000256" key="1">
    <source>
        <dbReference type="PROSITE-ProRule" id="PRU00276"/>
    </source>
</evidence>
<accession>A0A8S3ZCY2</accession>
<dbReference type="Proteomes" id="UP000678393">
    <property type="component" value="Unassembled WGS sequence"/>
</dbReference>
<keyword evidence="4" id="KW-1185">Reference proteome</keyword>
<gene>
    <name evidence="3" type="ORF">CUNI_LOCUS13002</name>
</gene>
<dbReference type="GO" id="GO:0006508">
    <property type="term" value="P:proteolysis"/>
    <property type="evidence" value="ECO:0007669"/>
    <property type="project" value="InterPro"/>
</dbReference>
<dbReference type="InterPro" id="IPR024079">
    <property type="entry name" value="MetalloPept_cat_dom_sf"/>
</dbReference>
<dbReference type="GO" id="GO:0004222">
    <property type="term" value="F:metalloendopeptidase activity"/>
    <property type="evidence" value="ECO:0007669"/>
    <property type="project" value="InterPro"/>
</dbReference>
<comment type="caution">
    <text evidence="1">Lacks conserved residue(s) required for the propagation of feature annotation.</text>
</comment>
<protein>
    <recommendedName>
        <fullName evidence="2">Peptidase M12B domain-containing protein</fullName>
    </recommendedName>
</protein>
<dbReference type="GO" id="GO:0046872">
    <property type="term" value="F:metal ion binding"/>
    <property type="evidence" value="ECO:0007669"/>
    <property type="project" value="UniProtKB-KW"/>
</dbReference>
<keyword evidence="1" id="KW-0862">Zinc</keyword>
<comment type="caution">
    <text evidence="3">The sequence shown here is derived from an EMBL/GenBank/DDBJ whole genome shotgun (WGS) entry which is preliminary data.</text>
</comment>
<evidence type="ECO:0000313" key="3">
    <source>
        <dbReference type="EMBL" id="CAG5127444.1"/>
    </source>
</evidence>
<sequence length="197" mass="22538">MMKQCATVGRGKATIEVGIYINANYTNILKESQISTASQIVNWVINRWNIIRQVYQDTARIGTEVDIKIKRLEIWSKNPDYYGSSNESQSIKSHLKLFCEQSPEDGVDHKMMYTWETRKKIVGISSVGGVCHPKKKCSLVMPQRNGVQRELHELGHNLGLLHDPKIANCTWPYGFMGWEPTTEFKDCYRPLFLASLA</sequence>
<dbReference type="PANTHER" id="PTHR11905:SF159">
    <property type="entry name" value="ADAM METALLOPROTEASE"/>
    <property type="match status" value="1"/>
</dbReference>
<dbReference type="Pfam" id="PF13688">
    <property type="entry name" value="Reprolysin_5"/>
    <property type="match status" value="1"/>
</dbReference>
<dbReference type="AlphaFoldDB" id="A0A8S3ZCY2"/>
<reference evidence="3" key="1">
    <citation type="submission" date="2021-04" db="EMBL/GenBank/DDBJ databases">
        <authorList>
            <consortium name="Molecular Ecology Group"/>
        </authorList>
    </citation>
    <scope>NUCLEOTIDE SEQUENCE</scope>
</reference>
<name>A0A8S3ZCY2_9EUPU</name>
<dbReference type="SUPFAM" id="SSF55486">
    <property type="entry name" value="Metalloproteases ('zincins'), catalytic domain"/>
    <property type="match status" value="1"/>
</dbReference>
<dbReference type="PROSITE" id="PS50215">
    <property type="entry name" value="ADAM_MEPRO"/>
    <property type="match status" value="1"/>
</dbReference>
<feature type="domain" description="Peptidase M12B" evidence="2">
    <location>
        <begin position="13"/>
        <end position="170"/>
    </location>
</feature>
<feature type="binding site" evidence="1">
    <location>
        <position position="156"/>
    </location>
    <ligand>
        <name>Zn(2+)</name>
        <dbReference type="ChEBI" id="CHEBI:29105"/>
        <note>catalytic</note>
    </ligand>
</feature>
<evidence type="ECO:0000313" key="4">
    <source>
        <dbReference type="Proteomes" id="UP000678393"/>
    </source>
</evidence>
<evidence type="ECO:0000259" key="2">
    <source>
        <dbReference type="PROSITE" id="PS50215"/>
    </source>
</evidence>
<keyword evidence="1" id="KW-0479">Metal-binding</keyword>
<proteinExistence type="predicted"/>
<dbReference type="PANTHER" id="PTHR11905">
    <property type="entry name" value="ADAM A DISINTEGRIN AND METALLOPROTEASE DOMAIN"/>
    <property type="match status" value="1"/>
</dbReference>
<feature type="active site" evidence="1">
    <location>
        <position position="153"/>
    </location>
</feature>
<dbReference type="InterPro" id="IPR001590">
    <property type="entry name" value="Peptidase_M12B"/>
</dbReference>
<feature type="binding site" evidence="1">
    <location>
        <position position="162"/>
    </location>
    <ligand>
        <name>Zn(2+)</name>
        <dbReference type="ChEBI" id="CHEBI:29105"/>
        <note>catalytic</note>
    </ligand>
</feature>
<feature type="binding site" evidence="1">
    <location>
        <position position="152"/>
    </location>
    <ligand>
        <name>Zn(2+)</name>
        <dbReference type="ChEBI" id="CHEBI:29105"/>
        <note>catalytic</note>
    </ligand>
</feature>
<dbReference type="OrthoDB" id="6040087at2759"/>
<feature type="non-terminal residue" evidence="3">
    <location>
        <position position="197"/>
    </location>
</feature>
<organism evidence="3 4">
    <name type="scientific">Candidula unifasciata</name>
    <dbReference type="NCBI Taxonomy" id="100452"/>
    <lineage>
        <taxon>Eukaryota</taxon>
        <taxon>Metazoa</taxon>
        <taxon>Spiralia</taxon>
        <taxon>Lophotrochozoa</taxon>
        <taxon>Mollusca</taxon>
        <taxon>Gastropoda</taxon>
        <taxon>Heterobranchia</taxon>
        <taxon>Euthyneura</taxon>
        <taxon>Panpulmonata</taxon>
        <taxon>Eupulmonata</taxon>
        <taxon>Stylommatophora</taxon>
        <taxon>Helicina</taxon>
        <taxon>Helicoidea</taxon>
        <taxon>Geomitridae</taxon>
        <taxon>Candidula</taxon>
    </lineage>
</organism>
<dbReference type="Gene3D" id="3.40.390.10">
    <property type="entry name" value="Collagenase (Catalytic Domain)"/>
    <property type="match status" value="1"/>
</dbReference>